<dbReference type="AlphaFoldDB" id="A0A444UUH8"/>
<proteinExistence type="predicted"/>
<gene>
    <name evidence="2" type="ORF">EOD39_20788</name>
</gene>
<evidence type="ECO:0000313" key="3">
    <source>
        <dbReference type="Proteomes" id="UP000289886"/>
    </source>
</evidence>
<name>A0A444UUH8_ACIRT</name>
<reference evidence="2 3" key="1">
    <citation type="submission" date="2019-01" db="EMBL/GenBank/DDBJ databases">
        <title>Draft Genome and Complete Hox-Cluster Characterization of the Sterlet Sturgeon (Acipenser ruthenus).</title>
        <authorList>
            <person name="Wei Q."/>
        </authorList>
    </citation>
    <scope>NUCLEOTIDE SEQUENCE [LARGE SCALE GENOMIC DNA]</scope>
    <source>
        <strain evidence="2">WHYD16114868_AA</strain>
        <tissue evidence="2">Blood</tissue>
    </source>
</reference>
<accession>A0A444UUH8</accession>
<dbReference type="Proteomes" id="UP000289886">
    <property type="component" value="Unassembled WGS sequence"/>
</dbReference>
<organism evidence="2 3">
    <name type="scientific">Acipenser ruthenus</name>
    <name type="common">Sterlet sturgeon</name>
    <dbReference type="NCBI Taxonomy" id="7906"/>
    <lineage>
        <taxon>Eukaryota</taxon>
        <taxon>Metazoa</taxon>
        <taxon>Chordata</taxon>
        <taxon>Craniata</taxon>
        <taxon>Vertebrata</taxon>
        <taxon>Euteleostomi</taxon>
        <taxon>Actinopterygii</taxon>
        <taxon>Chondrostei</taxon>
        <taxon>Acipenseriformes</taxon>
        <taxon>Acipenseridae</taxon>
        <taxon>Acipenser</taxon>
    </lineage>
</organism>
<comment type="caution">
    <text evidence="2">The sequence shown here is derived from an EMBL/GenBank/DDBJ whole genome shotgun (WGS) entry which is preliminary data.</text>
</comment>
<feature type="compositionally biased region" description="Basic and acidic residues" evidence="1">
    <location>
        <begin position="75"/>
        <end position="97"/>
    </location>
</feature>
<sequence length="121" mass="14075">MDYKKGFFFFLNQIEDIQQALNLKRDEETDRQKRINNTRRMIKDWQSELSSIGDLDHVQPQIDSINCQLRQIQEEKASADGERTDLKRERDNQERVGLRPQAFRAPAEAAEAGVEPVLEAS</sequence>
<protein>
    <submittedName>
        <fullName evidence="2">Structural maintenance of chromosomes protein 5</fullName>
    </submittedName>
</protein>
<evidence type="ECO:0000313" key="2">
    <source>
        <dbReference type="EMBL" id="RXM91815.1"/>
    </source>
</evidence>
<dbReference type="EMBL" id="SCEB01007686">
    <property type="protein sequence ID" value="RXM91815.1"/>
    <property type="molecule type" value="Genomic_DNA"/>
</dbReference>
<feature type="compositionally biased region" description="Low complexity" evidence="1">
    <location>
        <begin position="105"/>
        <end position="121"/>
    </location>
</feature>
<keyword evidence="3" id="KW-1185">Reference proteome</keyword>
<feature type="region of interest" description="Disordered" evidence="1">
    <location>
        <begin position="75"/>
        <end position="121"/>
    </location>
</feature>
<evidence type="ECO:0000256" key="1">
    <source>
        <dbReference type="SAM" id="MobiDB-lite"/>
    </source>
</evidence>